<comment type="similarity">
    <text evidence="2 7">Belongs to the ExbD/TolR family.</text>
</comment>
<dbReference type="EMBL" id="QHKO01000010">
    <property type="protein sequence ID" value="RAL20452.1"/>
    <property type="molecule type" value="Genomic_DNA"/>
</dbReference>
<evidence type="ECO:0000256" key="1">
    <source>
        <dbReference type="ARBA" id="ARBA00004162"/>
    </source>
</evidence>
<protein>
    <recommendedName>
        <fullName evidence="11">Biopolymer transporter ExbD</fullName>
    </recommendedName>
</protein>
<comment type="subcellular location">
    <subcellularLocation>
        <location evidence="1">Cell membrane</location>
        <topology evidence="1">Single-pass membrane protein</topology>
    </subcellularLocation>
    <subcellularLocation>
        <location evidence="7">Cell membrane</location>
        <topology evidence="7">Single-pass type II membrane protein</topology>
    </subcellularLocation>
</comment>
<accession>A0A328C567</accession>
<evidence type="ECO:0000256" key="5">
    <source>
        <dbReference type="ARBA" id="ARBA00022989"/>
    </source>
</evidence>
<dbReference type="Pfam" id="PF02472">
    <property type="entry name" value="ExbD"/>
    <property type="match status" value="1"/>
</dbReference>
<feature type="transmembrane region" description="Helical" evidence="8">
    <location>
        <begin position="44"/>
        <end position="64"/>
    </location>
</feature>
<evidence type="ECO:0000256" key="2">
    <source>
        <dbReference type="ARBA" id="ARBA00005811"/>
    </source>
</evidence>
<dbReference type="GO" id="GO:0005886">
    <property type="term" value="C:plasma membrane"/>
    <property type="evidence" value="ECO:0007669"/>
    <property type="project" value="UniProtKB-SubCell"/>
</dbReference>
<evidence type="ECO:0000256" key="4">
    <source>
        <dbReference type="ARBA" id="ARBA00022692"/>
    </source>
</evidence>
<keyword evidence="10" id="KW-1185">Reference proteome</keyword>
<proteinExistence type="inferred from homology"/>
<dbReference type="Proteomes" id="UP000249169">
    <property type="component" value="Unassembled WGS sequence"/>
</dbReference>
<evidence type="ECO:0000256" key="8">
    <source>
        <dbReference type="SAM" id="Phobius"/>
    </source>
</evidence>
<evidence type="ECO:0000256" key="6">
    <source>
        <dbReference type="ARBA" id="ARBA00023136"/>
    </source>
</evidence>
<name>A0A328C567_9DELT</name>
<evidence type="ECO:0000313" key="10">
    <source>
        <dbReference type="Proteomes" id="UP000249169"/>
    </source>
</evidence>
<keyword evidence="5 8" id="KW-1133">Transmembrane helix</keyword>
<sequence length="165" mass="18442">MRSRRCSPRFRSPRMTPVRSARCPRWCVRLPMQFESFERESPTINVSALIDVVFILLIFVVLAANFDRVREMDVVLPSAEQTSAPSTDAEVLTLLPTGEMRLGDRSVTRAELFDALKKSRESFEVLVLVGDGEVALKEAVFVFDEAARAGFESVSIATRKAESAD</sequence>
<reference evidence="9 10" key="1">
    <citation type="submission" date="2018-05" db="EMBL/GenBank/DDBJ databases">
        <title>Lujinxingia marina gen. nov. sp. nov., a new facultative anaerobic member of the class Deltaproteobacteria, and proposal of Lujinxingaceae fam. nov.</title>
        <authorList>
            <person name="Li C.-M."/>
        </authorList>
    </citation>
    <scope>NUCLEOTIDE SEQUENCE [LARGE SCALE GENOMIC DNA]</scope>
    <source>
        <strain evidence="9 10">B210</strain>
    </source>
</reference>
<keyword evidence="7" id="KW-0813">Transport</keyword>
<dbReference type="GO" id="GO:0022857">
    <property type="term" value="F:transmembrane transporter activity"/>
    <property type="evidence" value="ECO:0007669"/>
    <property type="project" value="InterPro"/>
</dbReference>
<gene>
    <name evidence="9" type="ORF">DL240_16745</name>
</gene>
<dbReference type="PANTHER" id="PTHR30558:SF3">
    <property type="entry name" value="BIOPOLYMER TRANSPORT PROTEIN EXBD-RELATED"/>
    <property type="match status" value="1"/>
</dbReference>
<dbReference type="PANTHER" id="PTHR30558">
    <property type="entry name" value="EXBD MEMBRANE COMPONENT OF PMF-DRIVEN MACROMOLECULE IMPORT SYSTEM"/>
    <property type="match status" value="1"/>
</dbReference>
<dbReference type="InterPro" id="IPR003400">
    <property type="entry name" value="ExbD"/>
</dbReference>
<evidence type="ECO:0000313" key="9">
    <source>
        <dbReference type="EMBL" id="RAL20452.1"/>
    </source>
</evidence>
<dbReference type="GO" id="GO:0015031">
    <property type="term" value="P:protein transport"/>
    <property type="evidence" value="ECO:0007669"/>
    <property type="project" value="UniProtKB-KW"/>
</dbReference>
<evidence type="ECO:0008006" key="11">
    <source>
        <dbReference type="Google" id="ProtNLM"/>
    </source>
</evidence>
<keyword evidence="6 8" id="KW-0472">Membrane</keyword>
<keyword evidence="7" id="KW-0653">Protein transport</keyword>
<comment type="caution">
    <text evidence="9">The sequence shown here is derived from an EMBL/GenBank/DDBJ whole genome shotgun (WGS) entry which is preliminary data.</text>
</comment>
<evidence type="ECO:0000256" key="3">
    <source>
        <dbReference type="ARBA" id="ARBA00022475"/>
    </source>
</evidence>
<keyword evidence="4 7" id="KW-0812">Transmembrane</keyword>
<evidence type="ECO:0000256" key="7">
    <source>
        <dbReference type="RuleBase" id="RU003879"/>
    </source>
</evidence>
<dbReference type="AlphaFoldDB" id="A0A328C567"/>
<organism evidence="9 10">
    <name type="scientific">Lujinxingia litoralis</name>
    <dbReference type="NCBI Taxonomy" id="2211119"/>
    <lineage>
        <taxon>Bacteria</taxon>
        <taxon>Deltaproteobacteria</taxon>
        <taxon>Bradymonadales</taxon>
        <taxon>Lujinxingiaceae</taxon>
        <taxon>Lujinxingia</taxon>
    </lineage>
</organism>
<keyword evidence="3" id="KW-1003">Cell membrane</keyword>